<evidence type="ECO:0000256" key="4">
    <source>
        <dbReference type="ARBA" id="ARBA00022801"/>
    </source>
</evidence>
<keyword evidence="1 5" id="KW-0963">Cytoplasm</keyword>
<accession>A0A1G2V5B3</accession>
<sequence length="130" mass="14575">MKLMAIDYGERRVGVASTDEMGDFALPRAVWPNDKTLVDKVLKFREEEEIGKIIIGESRDLSGNSNPIQKAIDSFKSELETRLSAQSSEVEIVCHPEVFTTLEARRLQGRTEMTDASAAALILKNYLESR</sequence>
<dbReference type="InterPro" id="IPR006641">
    <property type="entry name" value="YqgF/RNaseH-like_dom"/>
</dbReference>
<comment type="subcellular location">
    <subcellularLocation>
        <location evidence="5">Cytoplasm</location>
    </subcellularLocation>
</comment>
<evidence type="ECO:0000313" key="8">
    <source>
        <dbReference type="Proteomes" id="UP000176868"/>
    </source>
</evidence>
<keyword evidence="2 5" id="KW-0690">Ribosome biogenesis</keyword>
<dbReference type="SMART" id="SM00732">
    <property type="entry name" value="YqgFc"/>
    <property type="match status" value="1"/>
</dbReference>
<dbReference type="HAMAP" id="MF_00651">
    <property type="entry name" value="Nuclease_YqgF"/>
    <property type="match status" value="1"/>
</dbReference>
<dbReference type="PANTHER" id="PTHR33317">
    <property type="entry name" value="POLYNUCLEOTIDYL TRANSFERASE, RIBONUCLEASE H-LIKE SUPERFAMILY PROTEIN"/>
    <property type="match status" value="1"/>
</dbReference>
<evidence type="ECO:0000256" key="2">
    <source>
        <dbReference type="ARBA" id="ARBA00022517"/>
    </source>
</evidence>
<dbReference type="InterPro" id="IPR005227">
    <property type="entry name" value="YqgF"/>
</dbReference>
<keyword evidence="4 5" id="KW-0378">Hydrolase</keyword>
<evidence type="ECO:0000256" key="1">
    <source>
        <dbReference type="ARBA" id="ARBA00022490"/>
    </source>
</evidence>
<evidence type="ECO:0000256" key="3">
    <source>
        <dbReference type="ARBA" id="ARBA00022722"/>
    </source>
</evidence>
<protein>
    <recommendedName>
        <fullName evidence="5">Putative pre-16S rRNA nuclease</fullName>
        <ecNumber evidence="5">3.1.-.-</ecNumber>
    </recommendedName>
</protein>
<dbReference type="Gene3D" id="3.30.420.140">
    <property type="entry name" value="YqgF/RNase H-like domain"/>
    <property type="match status" value="1"/>
</dbReference>
<evidence type="ECO:0000259" key="6">
    <source>
        <dbReference type="SMART" id="SM00732"/>
    </source>
</evidence>
<dbReference type="STRING" id="1802782.A2544_02830"/>
<dbReference type="GO" id="GO:0005829">
    <property type="term" value="C:cytosol"/>
    <property type="evidence" value="ECO:0007669"/>
    <property type="project" value="TreeGrafter"/>
</dbReference>
<evidence type="ECO:0000313" key="7">
    <source>
        <dbReference type="EMBL" id="OHB16818.1"/>
    </source>
</evidence>
<dbReference type="Pfam" id="PF03652">
    <property type="entry name" value="RuvX"/>
    <property type="match status" value="1"/>
</dbReference>
<dbReference type="SUPFAM" id="SSF53098">
    <property type="entry name" value="Ribonuclease H-like"/>
    <property type="match status" value="1"/>
</dbReference>
<comment type="similarity">
    <text evidence="5">Belongs to the YqgF HJR family.</text>
</comment>
<dbReference type="GO" id="GO:0004518">
    <property type="term" value="F:nuclease activity"/>
    <property type="evidence" value="ECO:0007669"/>
    <property type="project" value="UniProtKB-KW"/>
</dbReference>
<keyword evidence="3 5" id="KW-0540">Nuclease</keyword>
<comment type="caution">
    <text evidence="7">The sequence shown here is derived from an EMBL/GenBank/DDBJ whole genome shotgun (WGS) entry which is preliminary data.</text>
</comment>
<reference evidence="7 8" key="1">
    <citation type="journal article" date="2016" name="Nat. Commun.">
        <title>Thousands of microbial genomes shed light on interconnected biogeochemical processes in an aquifer system.</title>
        <authorList>
            <person name="Anantharaman K."/>
            <person name="Brown C.T."/>
            <person name="Hug L.A."/>
            <person name="Sharon I."/>
            <person name="Castelle C.J."/>
            <person name="Probst A.J."/>
            <person name="Thomas B.C."/>
            <person name="Singh A."/>
            <person name="Wilkins M.J."/>
            <person name="Karaoz U."/>
            <person name="Brodie E.L."/>
            <person name="Williams K.H."/>
            <person name="Hubbard S.S."/>
            <person name="Banfield J.F."/>
        </authorList>
    </citation>
    <scope>NUCLEOTIDE SEQUENCE [LARGE SCALE GENOMIC DNA]</scope>
</reference>
<gene>
    <name evidence="7" type="ORF">A2544_02830</name>
</gene>
<proteinExistence type="inferred from homology"/>
<dbReference type="Proteomes" id="UP000176868">
    <property type="component" value="Unassembled WGS sequence"/>
</dbReference>
<dbReference type="EC" id="3.1.-.-" evidence="5"/>
<dbReference type="InterPro" id="IPR037027">
    <property type="entry name" value="YqgF/RNaseH-like_dom_sf"/>
</dbReference>
<organism evidence="7 8">
    <name type="scientific">Candidatus Zambryskibacteria bacterium RIFOXYD2_FULL_43_10</name>
    <dbReference type="NCBI Taxonomy" id="1802782"/>
    <lineage>
        <taxon>Bacteria</taxon>
        <taxon>Candidatus Zambryskiibacteriota</taxon>
    </lineage>
</organism>
<evidence type="ECO:0000256" key="5">
    <source>
        <dbReference type="HAMAP-Rule" id="MF_00651"/>
    </source>
</evidence>
<name>A0A1G2V5B3_9BACT</name>
<comment type="function">
    <text evidence="5">Could be a nuclease involved in processing of the 5'-end of pre-16S rRNA.</text>
</comment>
<dbReference type="GO" id="GO:0000967">
    <property type="term" value="P:rRNA 5'-end processing"/>
    <property type="evidence" value="ECO:0007669"/>
    <property type="project" value="UniProtKB-UniRule"/>
</dbReference>
<dbReference type="AlphaFoldDB" id="A0A1G2V5B3"/>
<dbReference type="InterPro" id="IPR012337">
    <property type="entry name" value="RNaseH-like_sf"/>
</dbReference>
<dbReference type="EMBL" id="MHWZ01000036">
    <property type="protein sequence ID" value="OHB16818.1"/>
    <property type="molecule type" value="Genomic_DNA"/>
</dbReference>
<dbReference type="PANTHER" id="PTHR33317:SF4">
    <property type="entry name" value="POLYNUCLEOTIDYL TRANSFERASE, RIBONUCLEASE H-LIKE SUPERFAMILY PROTEIN"/>
    <property type="match status" value="1"/>
</dbReference>
<dbReference type="GO" id="GO:0016788">
    <property type="term" value="F:hydrolase activity, acting on ester bonds"/>
    <property type="evidence" value="ECO:0007669"/>
    <property type="project" value="UniProtKB-UniRule"/>
</dbReference>
<feature type="domain" description="YqgF/RNase H-like" evidence="6">
    <location>
        <begin position="1"/>
        <end position="104"/>
    </location>
</feature>